<evidence type="ECO:0000256" key="1">
    <source>
        <dbReference type="SAM" id="MobiDB-lite"/>
    </source>
</evidence>
<gene>
    <name evidence="2" type="ORF">GNZ13_29915</name>
</gene>
<proteinExistence type="predicted"/>
<dbReference type="Proteomes" id="UP000655523">
    <property type="component" value="Unassembled WGS sequence"/>
</dbReference>
<dbReference type="EMBL" id="WOEZ01000178">
    <property type="protein sequence ID" value="NPT58659.1"/>
    <property type="molecule type" value="Genomic_DNA"/>
</dbReference>
<protein>
    <submittedName>
        <fullName evidence="2">Uncharacterized protein</fullName>
    </submittedName>
</protein>
<dbReference type="AlphaFoldDB" id="A0A972NU79"/>
<evidence type="ECO:0000313" key="2">
    <source>
        <dbReference type="EMBL" id="NPT58659.1"/>
    </source>
</evidence>
<organism evidence="2 3">
    <name type="scientific">Paraburkholderia elongata</name>
    <dbReference type="NCBI Taxonomy" id="2675747"/>
    <lineage>
        <taxon>Bacteria</taxon>
        <taxon>Pseudomonadati</taxon>
        <taxon>Pseudomonadota</taxon>
        <taxon>Betaproteobacteria</taxon>
        <taxon>Burkholderiales</taxon>
        <taxon>Burkholderiaceae</taxon>
        <taxon>Paraburkholderia</taxon>
    </lineage>
</organism>
<reference evidence="2 3" key="1">
    <citation type="submission" date="2019-11" db="EMBL/GenBank/DDBJ databases">
        <title>Metabolism of dissolved organic matter in forest soils.</title>
        <authorList>
            <person name="Cyle K.T."/>
            <person name="Wilhelm R.C."/>
            <person name="Martinez C.E."/>
        </authorList>
    </citation>
    <scope>NUCLEOTIDE SEQUENCE [LARGE SCALE GENOMIC DNA]</scope>
    <source>
        <strain evidence="2 3">5N</strain>
    </source>
</reference>
<evidence type="ECO:0000313" key="3">
    <source>
        <dbReference type="Proteomes" id="UP000655523"/>
    </source>
</evidence>
<keyword evidence="3" id="KW-1185">Reference proteome</keyword>
<comment type="caution">
    <text evidence="2">The sequence shown here is derived from an EMBL/GenBank/DDBJ whole genome shotgun (WGS) entry which is preliminary data.</text>
</comment>
<name>A0A972NU79_9BURK</name>
<sequence length="86" mass="9130">MVAYRGGGGNDRRDGIDQAVLLDATQYACFAQSKGETETMKSPVAILLMAFALQACSSAPKPPEPTGQWVPVNQPLAQQSGHTEPK</sequence>
<accession>A0A972NU79</accession>
<feature type="compositionally biased region" description="Polar residues" evidence="1">
    <location>
        <begin position="75"/>
        <end position="86"/>
    </location>
</feature>
<feature type="region of interest" description="Disordered" evidence="1">
    <location>
        <begin position="57"/>
        <end position="86"/>
    </location>
</feature>